<keyword evidence="2 4" id="KW-0238">DNA-binding</keyword>
<feature type="compositionally biased region" description="Basic and acidic residues" evidence="5">
    <location>
        <begin position="1"/>
        <end position="20"/>
    </location>
</feature>
<evidence type="ECO:0000256" key="3">
    <source>
        <dbReference type="ARBA" id="ARBA00023163"/>
    </source>
</evidence>
<feature type="region of interest" description="Disordered" evidence="5">
    <location>
        <begin position="1"/>
        <end position="33"/>
    </location>
</feature>
<keyword evidence="3" id="KW-0804">Transcription</keyword>
<feature type="DNA-binding region" description="H-T-H motif" evidence="4">
    <location>
        <begin position="89"/>
        <end position="108"/>
    </location>
</feature>
<dbReference type="GO" id="GO:0000976">
    <property type="term" value="F:transcription cis-regulatory region binding"/>
    <property type="evidence" value="ECO:0007669"/>
    <property type="project" value="TreeGrafter"/>
</dbReference>
<dbReference type="AlphaFoldDB" id="A0A4Y3RDV3"/>
<dbReference type="PANTHER" id="PTHR30055:SF234">
    <property type="entry name" value="HTH-TYPE TRANSCRIPTIONAL REGULATOR BETI"/>
    <property type="match status" value="1"/>
</dbReference>
<dbReference type="InterPro" id="IPR050109">
    <property type="entry name" value="HTH-type_TetR-like_transc_reg"/>
</dbReference>
<dbReference type="Pfam" id="PF00440">
    <property type="entry name" value="TetR_N"/>
    <property type="match status" value="1"/>
</dbReference>
<evidence type="ECO:0000259" key="6">
    <source>
        <dbReference type="PROSITE" id="PS50977"/>
    </source>
</evidence>
<dbReference type="SUPFAM" id="SSF46689">
    <property type="entry name" value="Homeodomain-like"/>
    <property type="match status" value="1"/>
</dbReference>
<dbReference type="EMBL" id="BJMN01000004">
    <property type="protein sequence ID" value="GEB54877.1"/>
    <property type="molecule type" value="Genomic_DNA"/>
</dbReference>
<accession>A0A4Y3RDV3</accession>
<evidence type="ECO:0000256" key="5">
    <source>
        <dbReference type="SAM" id="MobiDB-lite"/>
    </source>
</evidence>
<dbReference type="Proteomes" id="UP000315226">
    <property type="component" value="Unassembled WGS sequence"/>
</dbReference>
<dbReference type="InterPro" id="IPR009057">
    <property type="entry name" value="Homeodomain-like_sf"/>
</dbReference>
<dbReference type="PANTHER" id="PTHR30055">
    <property type="entry name" value="HTH-TYPE TRANSCRIPTIONAL REGULATOR RUTR"/>
    <property type="match status" value="1"/>
</dbReference>
<reference evidence="7 8" key="1">
    <citation type="submission" date="2019-06" db="EMBL/GenBank/DDBJ databases">
        <title>Whole genome shotgun sequence of Streptomyces gardneri NBRC 12865.</title>
        <authorList>
            <person name="Hosoyama A."/>
            <person name="Uohara A."/>
            <person name="Ohji S."/>
            <person name="Ichikawa N."/>
        </authorList>
    </citation>
    <scope>NUCLEOTIDE SEQUENCE [LARGE SCALE GENOMIC DNA]</scope>
    <source>
        <strain evidence="7 8">NBRC 12865</strain>
    </source>
</reference>
<evidence type="ECO:0000256" key="4">
    <source>
        <dbReference type="PROSITE-ProRule" id="PRU00335"/>
    </source>
</evidence>
<dbReference type="PRINTS" id="PR00455">
    <property type="entry name" value="HTHTETR"/>
</dbReference>
<dbReference type="PROSITE" id="PS50977">
    <property type="entry name" value="HTH_TETR_2"/>
    <property type="match status" value="1"/>
</dbReference>
<evidence type="ECO:0000313" key="7">
    <source>
        <dbReference type="EMBL" id="GEB54877.1"/>
    </source>
</evidence>
<feature type="domain" description="HTH tetR-type" evidence="6">
    <location>
        <begin position="66"/>
        <end position="126"/>
    </location>
</feature>
<proteinExistence type="predicted"/>
<sequence>MSRRTEEPFRREGAGIEADGRSTGGSGAPRGIAGPLYVEPVVGAQMSDKGPGGRRIRGLDAEERRARRREDLLDAALELFSAQGYQDTSIEQICKQAYVGTKSFYEVFTGKEAVYLALLDRIVVGVTGRLTEALDSLDDSQDESDAARALIRHFADAFVEDVRVARVTFGEGRAVTPLAEVHRRTNRRWAASFVETVWQRLGVSTGPHARVVAMGLIGGLFDIIADWLLDAESEQSADRAALQDGLDRFYIVISAGLNAS</sequence>
<dbReference type="GO" id="GO:0003700">
    <property type="term" value="F:DNA-binding transcription factor activity"/>
    <property type="evidence" value="ECO:0007669"/>
    <property type="project" value="TreeGrafter"/>
</dbReference>
<evidence type="ECO:0000256" key="2">
    <source>
        <dbReference type="ARBA" id="ARBA00023125"/>
    </source>
</evidence>
<keyword evidence="1" id="KW-0805">Transcription regulation</keyword>
<gene>
    <name evidence="7" type="ORF">SGA01_04820</name>
</gene>
<protein>
    <recommendedName>
        <fullName evidence="6">HTH tetR-type domain-containing protein</fullName>
    </recommendedName>
</protein>
<comment type="caution">
    <text evidence="7">The sequence shown here is derived from an EMBL/GenBank/DDBJ whole genome shotgun (WGS) entry which is preliminary data.</text>
</comment>
<name>A0A4Y3RDV3_9ACTN</name>
<organism evidence="7 8">
    <name type="scientific">Streptomyces gardneri</name>
    <dbReference type="NCBI Taxonomy" id="66892"/>
    <lineage>
        <taxon>Bacteria</taxon>
        <taxon>Bacillati</taxon>
        <taxon>Actinomycetota</taxon>
        <taxon>Actinomycetes</taxon>
        <taxon>Kitasatosporales</taxon>
        <taxon>Streptomycetaceae</taxon>
        <taxon>Streptomyces</taxon>
    </lineage>
</organism>
<keyword evidence="8" id="KW-1185">Reference proteome</keyword>
<dbReference type="Gene3D" id="1.10.357.10">
    <property type="entry name" value="Tetracycline Repressor, domain 2"/>
    <property type="match status" value="1"/>
</dbReference>
<evidence type="ECO:0000313" key="8">
    <source>
        <dbReference type="Proteomes" id="UP000315226"/>
    </source>
</evidence>
<evidence type="ECO:0000256" key="1">
    <source>
        <dbReference type="ARBA" id="ARBA00023015"/>
    </source>
</evidence>
<dbReference type="InterPro" id="IPR001647">
    <property type="entry name" value="HTH_TetR"/>
</dbReference>